<keyword evidence="8 10" id="KW-0717">Septation</keyword>
<evidence type="ECO:0000256" key="8">
    <source>
        <dbReference type="ARBA" id="ARBA00023210"/>
    </source>
</evidence>
<dbReference type="InterPro" id="IPR006073">
    <property type="entry name" value="GTP-bd"/>
</dbReference>
<dbReference type="PANTHER" id="PTHR11649">
    <property type="entry name" value="MSS1/TRME-RELATED GTP-BINDING PROTEIN"/>
    <property type="match status" value="1"/>
</dbReference>
<evidence type="ECO:0000256" key="6">
    <source>
        <dbReference type="ARBA" id="ARBA00022842"/>
    </source>
</evidence>
<proteinExistence type="inferred from homology"/>
<dbReference type="CDD" id="cd01876">
    <property type="entry name" value="YihA_EngB"/>
    <property type="match status" value="1"/>
</dbReference>
<dbReference type="InterPro" id="IPR030393">
    <property type="entry name" value="G_ENGB_dom"/>
</dbReference>
<dbReference type="RefSeq" id="WP_075474272.1">
    <property type="nucleotide sequence ID" value="NZ_CP011299.1"/>
</dbReference>
<comment type="similarity">
    <text evidence="2 10">Belongs to the TRAFAC class TrmE-Era-EngA-EngB-Septin-like GTPase superfamily. EngB GTPase family.</text>
</comment>
<dbReference type="EMBL" id="CP011299">
    <property type="protein sequence ID" value="ANF17149.1"/>
    <property type="molecule type" value="Genomic_DNA"/>
</dbReference>
<evidence type="ECO:0000256" key="10">
    <source>
        <dbReference type="HAMAP-Rule" id="MF_00321"/>
    </source>
</evidence>
<gene>
    <name evidence="10" type="primary">engB</name>
    <name evidence="12" type="ORF">XW81_01955</name>
</gene>
<dbReference type="InterPro" id="IPR019987">
    <property type="entry name" value="GTP-bd_ribosome_bio_YsxC"/>
</dbReference>
<evidence type="ECO:0000256" key="9">
    <source>
        <dbReference type="ARBA" id="ARBA00023306"/>
    </source>
</evidence>
<keyword evidence="3 10" id="KW-0132">Cell division</keyword>
<dbReference type="Proteomes" id="UP000077654">
    <property type="component" value="Chromosome"/>
</dbReference>
<dbReference type="InterPro" id="IPR027417">
    <property type="entry name" value="P-loop_NTPase"/>
</dbReference>
<keyword evidence="13" id="KW-1185">Reference proteome</keyword>
<dbReference type="GO" id="GO:0000917">
    <property type="term" value="P:division septum assembly"/>
    <property type="evidence" value="ECO:0007669"/>
    <property type="project" value="UniProtKB-KW"/>
</dbReference>
<evidence type="ECO:0000256" key="4">
    <source>
        <dbReference type="ARBA" id="ARBA00022723"/>
    </source>
</evidence>
<evidence type="ECO:0000256" key="3">
    <source>
        <dbReference type="ARBA" id="ARBA00022618"/>
    </source>
</evidence>
<dbReference type="GO" id="GO:0046872">
    <property type="term" value="F:metal ion binding"/>
    <property type="evidence" value="ECO:0007669"/>
    <property type="project" value="UniProtKB-KW"/>
</dbReference>
<keyword evidence="6" id="KW-0460">Magnesium</keyword>
<dbReference type="PATRIC" id="fig|118110.3.peg.389"/>
<evidence type="ECO:0000313" key="12">
    <source>
        <dbReference type="EMBL" id="ANF17149.1"/>
    </source>
</evidence>
<accession>A0A172WDU7</accession>
<dbReference type="NCBIfam" id="TIGR03598">
    <property type="entry name" value="GTPase_YsxC"/>
    <property type="match status" value="1"/>
</dbReference>
<keyword evidence="5 10" id="KW-0547">Nucleotide-binding</keyword>
<evidence type="ECO:0000256" key="1">
    <source>
        <dbReference type="ARBA" id="ARBA00001946"/>
    </source>
</evidence>
<comment type="cofactor">
    <cofactor evidence="1">
        <name>Mg(2+)</name>
        <dbReference type="ChEBI" id="CHEBI:18420"/>
    </cofactor>
</comment>
<evidence type="ECO:0000256" key="5">
    <source>
        <dbReference type="ARBA" id="ARBA00022741"/>
    </source>
</evidence>
<dbReference type="PANTHER" id="PTHR11649:SF13">
    <property type="entry name" value="ENGB-TYPE G DOMAIN-CONTAINING PROTEIN"/>
    <property type="match status" value="1"/>
</dbReference>
<dbReference type="HAMAP" id="MF_00321">
    <property type="entry name" value="GTPase_EngB"/>
    <property type="match status" value="1"/>
</dbReference>
<evidence type="ECO:0000259" key="11">
    <source>
        <dbReference type="PROSITE" id="PS51706"/>
    </source>
</evidence>
<dbReference type="PROSITE" id="PS51706">
    <property type="entry name" value="G_ENGB"/>
    <property type="match status" value="1"/>
</dbReference>
<evidence type="ECO:0000256" key="2">
    <source>
        <dbReference type="ARBA" id="ARBA00009638"/>
    </source>
</evidence>
<dbReference type="GO" id="GO:0005829">
    <property type="term" value="C:cytosol"/>
    <property type="evidence" value="ECO:0007669"/>
    <property type="project" value="TreeGrafter"/>
</dbReference>
<protein>
    <recommendedName>
        <fullName evidence="10">Probable GTP-binding protein EngB</fullName>
    </recommendedName>
</protein>
<reference evidence="12 13" key="1">
    <citation type="submission" date="2015-04" db="EMBL/GenBank/DDBJ databases">
        <title>Buchnera aphidicola assembly.</title>
        <authorList>
            <person name="Zhang Y."/>
        </authorList>
    </citation>
    <scope>NUCLEOTIDE SEQUENCE [LARGE SCALE GENOMIC DNA]</scope>
    <source>
        <strain evidence="12 13">SC</strain>
    </source>
</reference>
<keyword evidence="9 10" id="KW-0131">Cell cycle</keyword>
<dbReference type="SUPFAM" id="SSF52540">
    <property type="entry name" value="P-loop containing nucleoside triphosphate hydrolases"/>
    <property type="match status" value="1"/>
</dbReference>
<name>A0A172WDU7_BUCSC</name>
<dbReference type="Gene3D" id="3.40.50.300">
    <property type="entry name" value="P-loop containing nucleotide triphosphate hydrolases"/>
    <property type="match status" value="1"/>
</dbReference>
<dbReference type="AlphaFoldDB" id="A0A172WDU7"/>
<comment type="function">
    <text evidence="10">Necessary for normal cell division and for the maintenance of normal septation.</text>
</comment>
<evidence type="ECO:0000313" key="13">
    <source>
        <dbReference type="Proteomes" id="UP000077654"/>
    </source>
</evidence>
<keyword evidence="7 10" id="KW-0342">GTP-binding</keyword>
<dbReference type="STRING" id="118110.XW81_01955"/>
<sequence>MFEKNYNSTIFLKSIFNIKKDKYNHGSEVAFVGYSNSGKSTAINILTNQRKLARVSRIPGRTQSINVFQIIPGVRLIDFPGYGYSKVPLSIKLNLKNMIFQYLRVQKCLRGLIMLVDVRRSIRVFDKIIINLAKSYHIPVLILLNKVDKVIFSERQKRLKVIRQEELILLNHIKVELFSSLKKIGLNDLKCQLNSWIFDKAKK</sequence>
<dbReference type="GO" id="GO:0005525">
    <property type="term" value="F:GTP binding"/>
    <property type="evidence" value="ECO:0007669"/>
    <property type="project" value="UniProtKB-UniRule"/>
</dbReference>
<evidence type="ECO:0000256" key="7">
    <source>
        <dbReference type="ARBA" id="ARBA00023134"/>
    </source>
</evidence>
<keyword evidence="4" id="KW-0479">Metal-binding</keyword>
<dbReference type="Pfam" id="PF01926">
    <property type="entry name" value="MMR_HSR1"/>
    <property type="match status" value="1"/>
</dbReference>
<feature type="domain" description="EngB-type G" evidence="11">
    <location>
        <begin position="25"/>
        <end position="199"/>
    </location>
</feature>
<organism evidence="12 13">
    <name type="scientific">Buchnera aphidicola subsp. Schlechtendalia chinensis</name>
    <dbReference type="NCBI Taxonomy" id="118110"/>
    <lineage>
        <taxon>Bacteria</taxon>
        <taxon>Pseudomonadati</taxon>
        <taxon>Pseudomonadota</taxon>
        <taxon>Gammaproteobacteria</taxon>
        <taxon>Enterobacterales</taxon>
        <taxon>Erwiniaceae</taxon>
        <taxon>Buchnera</taxon>
    </lineage>
</organism>